<dbReference type="InterPro" id="IPR029044">
    <property type="entry name" value="Nucleotide-diphossugar_trans"/>
</dbReference>
<evidence type="ECO:0000313" key="3">
    <source>
        <dbReference type="EMBL" id="WOX58624.1"/>
    </source>
</evidence>
<proteinExistence type="predicted"/>
<feature type="region of interest" description="Disordered" evidence="1">
    <location>
        <begin position="37"/>
        <end position="61"/>
    </location>
</feature>
<feature type="domain" description="Glycosyltransferase 2-like" evidence="2">
    <location>
        <begin position="63"/>
        <end position="135"/>
    </location>
</feature>
<feature type="compositionally biased region" description="Basic and acidic residues" evidence="1">
    <location>
        <begin position="43"/>
        <end position="52"/>
    </location>
</feature>
<dbReference type="EC" id="2.4.-.-" evidence="3"/>
<dbReference type="GO" id="GO:0016757">
    <property type="term" value="F:glycosyltransferase activity"/>
    <property type="evidence" value="ECO:0007669"/>
    <property type="project" value="UniProtKB-KW"/>
</dbReference>
<sequence length="195" mass="21516">MNAPALSVVLPALNEEATIGECIRKIQRVFADRGRDHHRRLLRRPDGGDRPRPRGYGRQTGEAGLACARGRYIVIGDADNTYDFLEIPKLLARLDAGADMALGSRLRGEIKPGAMPARSSCRRAGRVRLRRKTTPTTLPRFTARSLQPTRFPSPIPATCGRRWPGTTVTSSSAPKTAGLPRPPRRRSTARTRTSR</sequence>
<dbReference type="InterPro" id="IPR001173">
    <property type="entry name" value="Glyco_trans_2-like"/>
</dbReference>
<dbReference type="InterPro" id="IPR050256">
    <property type="entry name" value="Glycosyltransferase_2"/>
</dbReference>
<reference evidence="3 4" key="1">
    <citation type="submission" date="2023-10" db="EMBL/GenBank/DDBJ databases">
        <title>The complete genome sequence of Methanoculleus receptaculi DSM 18860.</title>
        <authorList>
            <person name="Lai S.-J."/>
            <person name="You Y.-T."/>
            <person name="Chen S.-C."/>
        </authorList>
    </citation>
    <scope>NUCLEOTIDE SEQUENCE [LARGE SCALE GENOMIC DNA]</scope>
    <source>
        <strain evidence="3 4">DSM 18860</strain>
    </source>
</reference>
<dbReference type="Pfam" id="PF00535">
    <property type="entry name" value="Glycos_transf_2"/>
    <property type="match status" value="1"/>
</dbReference>
<dbReference type="PANTHER" id="PTHR48090">
    <property type="entry name" value="UNDECAPRENYL-PHOSPHATE 4-DEOXY-4-FORMAMIDO-L-ARABINOSE TRANSFERASE-RELATED"/>
    <property type="match status" value="1"/>
</dbReference>
<accession>A0AAX4FYZ1</accession>
<name>A0AAX4FYZ1_9EURY</name>
<feature type="region of interest" description="Disordered" evidence="1">
    <location>
        <begin position="150"/>
        <end position="195"/>
    </location>
</feature>
<keyword evidence="3" id="KW-0808">Transferase</keyword>
<dbReference type="EMBL" id="CP137642">
    <property type="protein sequence ID" value="WOX58624.1"/>
    <property type="molecule type" value="Genomic_DNA"/>
</dbReference>
<evidence type="ECO:0000256" key="1">
    <source>
        <dbReference type="SAM" id="MobiDB-lite"/>
    </source>
</evidence>
<evidence type="ECO:0000259" key="2">
    <source>
        <dbReference type="Pfam" id="PF00535"/>
    </source>
</evidence>
<keyword evidence="3" id="KW-0328">Glycosyltransferase</keyword>
<dbReference type="Proteomes" id="UP001305652">
    <property type="component" value="Chromosome"/>
</dbReference>
<dbReference type="SUPFAM" id="SSF53448">
    <property type="entry name" value="Nucleotide-diphospho-sugar transferases"/>
    <property type="match status" value="1"/>
</dbReference>
<gene>
    <name evidence="3" type="ORF">R6Y96_05195</name>
</gene>
<evidence type="ECO:0000313" key="4">
    <source>
        <dbReference type="Proteomes" id="UP001305652"/>
    </source>
</evidence>
<dbReference type="Gene3D" id="3.90.550.10">
    <property type="entry name" value="Spore Coat Polysaccharide Biosynthesis Protein SpsA, Chain A"/>
    <property type="match status" value="1"/>
</dbReference>
<dbReference type="GeneID" id="85732530"/>
<keyword evidence="4" id="KW-1185">Reference proteome</keyword>
<dbReference type="KEGG" id="mrc:R6Y96_05195"/>
<dbReference type="RefSeq" id="WP_318622451.1">
    <property type="nucleotide sequence ID" value="NZ_CP137642.1"/>
</dbReference>
<organism evidence="3 4">
    <name type="scientific">Methanoculleus receptaculi</name>
    <dbReference type="NCBI Taxonomy" id="394967"/>
    <lineage>
        <taxon>Archaea</taxon>
        <taxon>Methanobacteriati</taxon>
        <taxon>Methanobacteriota</taxon>
        <taxon>Stenosarchaea group</taxon>
        <taxon>Methanomicrobia</taxon>
        <taxon>Methanomicrobiales</taxon>
        <taxon>Methanomicrobiaceae</taxon>
        <taxon>Methanoculleus</taxon>
    </lineage>
</organism>
<protein>
    <submittedName>
        <fullName evidence="3">Glycosyltransferase</fullName>
        <ecNumber evidence="3">2.4.-.-</ecNumber>
    </submittedName>
</protein>
<feature type="compositionally biased region" description="Basic residues" evidence="1">
    <location>
        <begin position="182"/>
        <end position="195"/>
    </location>
</feature>
<dbReference type="AlphaFoldDB" id="A0AAX4FYZ1"/>
<dbReference type="PANTHER" id="PTHR48090:SF7">
    <property type="entry name" value="RFBJ PROTEIN"/>
    <property type="match status" value="1"/>
</dbReference>